<keyword evidence="2 6" id="KW-0812">Transmembrane</keyword>
<dbReference type="PANTHER" id="PTHR45638:SF4">
    <property type="entry name" value="CYCLIC NUCLEOTIDE-BINDING DOMAIN-CONTAINING PROTEIN"/>
    <property type="match status" value="1"/>
</dbReference>
<evidence type="ECO:0000256" key="4">
    <source>
        <dbReference type="ARBA" id="ARBA00023136"/>
    </source>
</evidence>
<dbReference type="Proteomes" id="UP000648187">
    <property type="component" value="Unassembled WGS sequence"/>
</dbReference>
<feature type="transmembrane region" description="Helical" evidence="6">
    <location>
        <begin position="209"/>
        <end position="228"/>
    </location>
</feature>
<keyword evidence="4 6" id="KW-0472">Membrane</keyword>
<dbReference type="GO" id="GO:0005223">
    <property type="term" value="F:intracellularly cGMP-activated cation channel activity"/>
    <property type="evidence" value="ECO:0007669"/>
    <property type="project" value="TreeGrafter"/>
</dbReference>
<dbReference type="InterPro" id="IPR005821">
    <property type="entry name" value="Ion_trans_dom"/>
</dbReference>
<name>A0A835GDG6_SPOEX</name>
<dbReference type="EMBL" id="JACKWZ010000115">
    <property type="protein sequence ID" value="KAF9415227.1"/>
    <property type="molecule type" value="Genomic_DNA"/>
</dbReference>
<evidence type="ECO:0000259" key="7">
    <source>
        <dbReference type="Pfam" id="PF00520"/>
    </source>
</evidence>
<proteinExistence type="predicted"/>
<dbReference type="SUPFAM" id="SSF81324">
    <property type="entry name" value="Voltage-gated potassium channels"/>
    <property type="match status" value="1"/>
</dbReference>
<feature type="region of interest" description="Disordered" evidence="5">
    <location>
        <begin position="60"/>
        <end position="82"/>
    </location>
</feature>
<evidence type="ECO:0000313" key="8">
    <source>
        <dbReference type="EMBL" id="KAF9415227.1"/>
    </source>
</evidence>
<accession>A0A835GDG6</accession>
<feature type="domain" description="Ion transport" evidence="7">
    <location>
        <begin position="97"/>
        <end position="306"/>
    </location>
</feature>
<dbReference type="GO" id="GO:0044877">
    <property type="term" value="F:protein-containing complex binding"/>
    <property type="evidence" value="ECO:0007669"/>
    <property type="project" value="TreeGrafter"/>
</dbReference>
<sequence>MKMMTCRLGSRRLGGSRGSLQAGTACSAASELDLSSRSRRAHKARLKLLGASGEAPLLSGWRSTPHTPHAPATPAPHHSHNHLAPGHCNGTDRFAFQEINGETLIVWFCLDYFSDFLYLADILFHFRTGYLEDGVLQTDAAKLRAHYMNSTTFYIDCLCLLPLDFLYLSIGFNSILRSFRLVKIYRFWAFMDRTERHTNYPNLFRSTSLIHYLLVIFHWNGCLYHIIYKNNGFGSKNWVYHDTETADVVKQYLQSYYWCTLALTTIGDLPRPRSKGEYVFVIAQLLFGLMLFATVLGHVANIVTSVSTARKEFQ</sequence>
<dbReference type="GO" id="GO:0030553">
    <property type="term" value="F:cGMP binding"/>
    <property type="evidence" value="ECO:0007669"/>
    <property type="project" value="TreeGrafter"/>
</dbReference>
<feature type="compositionally biased region" description="Low complexity" evidence="5">
    <location>
        <begin position="63"/>
        <end position="76"/>
    </location>
</feature>
<dbReference type="Gene3D" id="1.10.287.70">
    <property type="match status" value="1"/>
</dbReference>
<evidence type="ECO:0000313" key="9">
    <source>
        <dbReference type="Proteomes" id="UP000648187"/>
    </source>
</evidence>
<evidence type="ECO:0000256" key="2">
    <source>
        <dbReference type="ARBA" id="ARBA00022692"/>
    </source>
</evidence>
<dbReference type="FunFam" id="1.10.287.70:FF:000100">
    <property type="entry name" value="Cyclic nucleotide-gated cation channel"/>
    <property type="match status" value="1"/>
</dbReference>
<keyword evidence="9" id="KW-1185">Reference proteome</keyword>
<evidence type="ECO:0000256" key="3">
    <source>
        <dbReference type="ARBA" id="ARBA00022989"/>
    </source>
</evidence>
<dbReference type="InterPro" id="IPR050866">
    <property type="entry name" value="CNG_cation_channel"/>
</dbReference>
<feature type="non-terminal residue" evidence="8">
    <location>
        <position position="314"/>
    </location>
</feature>
<protein>
    <recommendedName>
        <fullName evidence="7">Ion transport domain-containing protein</fullName>
    </recommendedName>
</protein>
<feature type="region of interest" description="Disordered" evidence="5">
    <location>
        <begin position="1"/>
        <end position="21"/>
    </location>
</feature>
<feature type="transmembrane region" description="Helical" evidence="6">
    <location>
        <begin position="153"/>
        <end position="176"/>
    </location>
</feature>
<dbReference type="GO" id="GO:0005222">
    <property type="term" value="F:intracellularly cAMP-activated cation channel activity"/>
    <property type="evidence" value="ECO:0007669"/>
    <property type="project" value="TreeGrafter"/>
</dbReference>
<dbReference type="Pfam" id="PF00520">
    <property type="entry name" value="Ion_trans"/>
    <property type="match status" value="1"/>
</dbReference>
<evidence type="ECO:0000256" key="1">
    <source>
        <dbReference type="ARBA" id="ARBA00004141"/>
    </source>
</evidence>
<feature type="transmembrane region" description="Helical" evidence="6">
    <location>
        <begin position="278"/>
        <end position="300"/>
    </location>
</feature>
<evidence type="ECO:0000256" key="5">
    <source>
        <dbReference type="SAM" id="MobiDB-lite"/>
    </source>
</evidence>
<dbReference type="AlphaFoldDB" id="A0A835GDG6"/>
<reference evidence="8" key="1">
    <citation type="submission" date="2020-08" db="EMBL/GenBank/DDBJ databases">
        <title>Spodoptera exigua strain:BAW_Kor-Di-RS1 Genome sequencing and assembly.</title>
        <authorList>
            <person name="Kim J."/>
            <person name="Nam H.Y."/>
            <person name="Kwon M."/>
            <person name="Choi J.H."/>
            <person name="Cho S.R."/>
            <person name="Kim G.-H."/>
        </authorList>
    </citation>
    <scope>NUCLEOTIDE SEQUENCE</scope>
    <source>
        <strain evidence="8">BAW_Kor-Di-RS1</strain>
        <tissue evidence="8">Whole-body</tissue>
    </source>
</reference>
<dbReference type="GO" id="GO:0017071">
    <property type="term" value="C:intracellular cyclic nucleotide activated cation channel complex"/>
    <property type="evidence" value="ECO:0007669"/>
    <property type="project" value="TreeGrafter"/>
</dbReference>
<organism evidence="8 9">
    <name type="scientific">Spodoptera exigua</name>
    <name type="common">Beet armyworm</name>
    <name type="synonym">Noctua fulgens</name>
    <dbReference type="NCBI Taxonomy" id="7107"/>
    <lineage>
        <taxon>Eukaryota</taxon>
        <taxon>Metazoa</taxon>
        <taxon>Ecdysozoa</taxon>
        <taxon>Arthropoda</taxon>
        <taxon>Hexapoda</taxon>
        <taxon>Insecta</taxon>
        <taxon>Pterygota</taxon>
        <taxon>Neoptera</taxon>
        <taxon>Endopterygota</taxon>
        <taxon>Lepidoptera</taxon>
        <taxon>Glossata</taxon>
        <taxon>Ditrysia</taxon>
        <taxon>Noctuoidea</taxon>
        <taxon>Noctuidae</taxon>
        <taxon>Amphipyrinae</taxon>
        <taxon>Spodoptera</taxon>
    </lineage>
</organism>
<dbReference type="PANTHER" id="PTHR45638">
    <property type="entry name" value="CYCLIC NUCLEOTIDE-GATED CATION CHANNEL SUBUNIT A"/>
    <property type="match status" value="1"/>
</dbReference>
<comment type="subcellular location">
    <subcellularLocation>
        <location evidence="1">Membrane</location>
        <topology evidence="1">Multi-pass membrane protein</topology>
    </subcellularLocation>
</comment>
<dbReference type="GO" id="GO:0005886">
    <property type="term" value="C:plasma membrane"/>
    <property type="evidence" value="ECO:0007669"/>
    <property type="project" value="TreeGrafter"/>
</dbReference>
<evidence type="ECO:0000256" key="6">
    <source>
        <dbReference type="SAM" id="Phobius"/>
    </source>
</evidence>
<comment type="caution">
    <text evidence="8">The sequence shown here is derived from an EMBL/GenBank/DDBJ whole genome shotgun (WGS) entry which is preliminary data.</text>
</comment>
<keyword evidence="3 6" id="KW-1133">Transmembrane helix</keyword>
<gene>
    <name evidence="8" type="ORF">HW555_007103</name>
</gene>